<dbReference type="RefSeq" id="XP_007707412.1">
    <property type="nucleotide sequence ID" value="XM_007709222.1"/>
</dbReference>
<sequence length="116" mass="12336">MVSCVVTLSGRVSQGQRARPEGCDGQPRAALAGSGRRDEHAPETKREVVCAGGNEGDMRESEVTVVCGGWAENRRRLRPAMVVGRGAFWAQTRTRAGSDGEPGRSALSKRPGGWDA</sequence>
<dbReference type="KEGG" id="bze:COCCADRAFT_83270"/>
<dbReference type="Proteomes" id="UP000053841">
    <property type="component" value="Unassembled WGS sequence"/>
</dbReference>
<evidence type="ECO:0000256" key="1">
    <source>
        <dbReference type="SAM" id="MobiDB-lite"/>
    </source>
</evidence>
<dbReference type="AlphaFoldDB" id="W6Z3Z7"/>
<dbReference type="EMBL" id="KI964543">
    <property type="protein sequence ID" value="EUC38411.1"/>
    <property type="molecule type" value="Genomic_DNA"/>
</dbReference>
<protein>
    <submittedName>
        <fullName evidence="2">Uncharacterized protein</fullName>
    </submittedName>
</protein>
<name>W6Z3Z7_COCC2</name>
<evidence type="ECO:0000313" key="2">
    <source>
        <dbReference type="EMBL" id="EUC38411.1"/>
    </source>
</evidence>
<feature type="region of interest" description="Disordered" evidence="1">
    <location>
        <begin position="10"/>
        <end position="44"/>
    </location>
</feature>
<dbReference type="GeneID" id="19151533"/>
<dbReference type="HOGENOM" id="CLU_2096463_0_0_1"/>
<gene>
    <name evidence="2" type="ORF">COCCADRAFT_83270</name>
</gene>
<proteinExistence type="predicted"/>
<feature type="region of interest" description="Disordered" evidence="1">
    <location>
        <begin position="93"/>
        <end position="116"/>
    </location>
</feature>
<organism evidence="2 3">
    <name type="scientific">Cochliobolus carbonum (strain 26-R-13)</name>
    <name type="common">Maize leaf spot fungus</name>
    <name type="synonym">Bipolaris zeicola</name>
    <dbReference type="NCBI Taxonomy" id="930089"/>
    <lineage>
        <taxon>Eukaryota</taxon>
        <taxon>Fungi</taxon>
        <taxon>Dikarya</taxon>
        <taxon>Ascomycota</taxon>
        <taxon>Pezizomycotina</taxon>
        <taxon>Dothideomycetes</taxon>
        <taxon>Pleosporomycetidae</taxon>
        <taxon>Pleosporales</taxon>
        <taxon>Pleosporineae</taxon>
        <taxon>Pleosporaceae</taxon>
        <taxon>Bipolaris</taxon>
    </lineage>
</organism>
<evidence type="ECO:0000313" key="3">
    <source>
        <dbReference type="Proteomes" id="UP000053841"/>
    </source>
</evidence>
<reference evidence="2 3" key="1">
    <citation type="journal article" date="2013" name="PLoS Genet.">
        <title>Comparative genome structure, secondary metabolite, and effector coding capacity across Cochliobolus pathogens.</title>
        <authorList>
            <person name="Condon B.J."/>
            <person name="Leng Y."/>
            <person name="Wu D."/>
            <person name="Bushley K.E."/>
            <person name="Ohm R.A."/>
            <person name="Otillar R."/>
            <person name="Martin J."/>
            <person name="Schackwitz W."/>
            <person name="Grimwood J."/>
            <person name="MohdZainudin N."/>
            <person name="Xue C."/>
            <person name="Wang R."/>
            <person name="Manning V.A."/>
            <person name="Dhillon B."/>
            <person name="Tu Z.J."/>
            <person name="Steffenson B.J."/>
            <person name="Salamov A."/>
            <person name="Sun H."/>
            <person name="Lowry S."/>
            <person name="LaButti K."/>
            <person name="Han J."/>
            <person name="Copeland A."/>
            <person name="Lindquist E."/>
            <person name="Barry K."/>
            <person name="Schmutz J."/>
            <person name="Baker S.E."/>
            <person name="Ciuffetti L.M."/>
            <person name="Grigoriev I.V."/>
            <person name="Zhong S."/>
            <person name="Turgeon B.G."/>
        </authorList>
    </citation>
    <scope>NUCLEOTIDE SEQUENCE [LARGE SCALE GENOMIC DNA]</scope>
    <source>
        <strain evidence="2 3">26-R-13</strain>
    </source>
</reference>
<accession>W6Z3Z7</accession>
<feature type="compositionally biased region" description="Basic and acidic residues" evidence="1">
    <location>
        <begin position="35"/>
        <end position="44"/>
    </location>
</feature>
<keyword evidence="3" id="KW-1185">Reference proteome</keyword>